<evidence type="ECO:0000313" key="2">
    <source>
        <dbReference type="Proteomes" id="UP000215355"/>
    </source>
</evidence>
<evidence type="ECO:0000313" key="1">
    <source>
        <dbReference type="EMBL" id="SNV46213.1"/>
    </source>
</evidence>
<sequence>MKPWLLAILFIFISCQTNYVGKKEPRSLYINTTIPAKSSLEISTEDNKSFSIDAQNISSDPIIVSIATIDTAMTKNSKYSFNVGDNGIVLLKNSSNQEAAIKVRIYNHSSKVQQKTSAL</sequence>
<dbReference type="KEGG" id="smiz:4412673_01198"/>
<gene>
    <name evidence="1" type="ORF">SAMEA4412673_01198</name>
</gene>
<organism evidence="1 2">
    <name type="scientific">Sphingobacterium mizutaii</name>
    <dbReference type="NCBI Taxonomy" id="1010"/>
    <lineage>
        <taxon>Bacteria</taxon>
        <taxon>Pseudomonadati</taxon>
        <taxon>Bacteroidota</taxon>
        <taxon>Sphingobacteriia</taxon>
        <taxon>Sphingobacteriales</taxon>
        <taxon>Sphingobacteriaceae</taxon>
        <taxon>Sphingobacterium</taxon>
    </lineage>
</organism>
<dbReference type="PROSITE" id="PS51257">
    <property type="entry name" value="PROKAR_LIPOPROTEIN"/>
    <property type="match status" value="1"/>
</dbReference>
<dbReference type="Proteomes" id="UP000215355">
    <property type="component" value="Chromosome 1"/>
</dbReference>
<accession>A0AAJ5BZT1</accession>
<reference evidence="1 2" key="1">
    <citation type="submission" date="2017-06" db="EMBL/GenBank/DDBJ databases">
        <authorList>
            <consortium name="Pathogen Informatics"/>
        </authorList>
    </citation>
    <scope>NUCLEOTIDE SEQUENCE [LARGE SCALE GENOMIC DNA]</scope>
    <source>
        <strain evidence="1 2">NCTC12149</strain>
    </source>
</reference>
<dbReference type="AlphaFoldDB" id="A0AAJ5BZT1"/>
<dbReference type="EMBL" id="LT906468">
    <property type="protein sequence ID" value="SNV46213.1"/>
    <property type="molecule type" value="Genomic_DNA"/>
</dbReference>
<name>A0AAJ5BZT1_9SPHI</name>
<dbReference type="RefSeq" id="WP_093094965.1">
    <property type="nucleotide sequence ID" value="NZ_FNGK01000001.1"/>
</dbReference>
<protein>
    <submittedName>
        <fullName evidence="1">Uncharacterized protein</fullName>
    </submittedName>
</protein>
<proteinExistence type="predicted"/>